<dbReference type="InterPro" id="IPR027381">
    <property type="entry name" value="LytR/CpsA/Psr_C"/>
</dbReference>
<accession>A0A1F6LK95</accession>
<name>A0A1F6LK95_9BACT</name>
<dbReference type="Pfam" id="PF13399">
    <property type="entry name" value="LytR_C"/>
    <property type="match status" value="1"/>
</dbReference>
<dbReference type="EMBL" id="MFPS01000006">
    <property type="protein sequence ID" value="OGH59786.1"/>
    <property type="molecule type" value="Genomic_DNA"/>
</dbReference>
<comment type="caution">
    <text evidence="3">The sequence shown here is derived from an EMBL/GenBank/DDBJ whole genome shotgun (WGS) entry which is preliminary data.</text>
</comment>
<dbReference type="AlphaFoldDB" id="A0A1F6LK95"/>
<keyword evidence="1" id="KW-0812">Transmembrane</keyword>
<proteinExistence type="predicted"/>
<dbReference type="Proteomes" id="UP000177067">
    <property type="component" value="Unassembled WGS sequence"/>
</dbReference>
<sequence length="250" mass="27756">MSSEDRDYGFSGGVIIKFVFGFLFLALLVSFVWYFMKYQKAEQQIYQLTSEEGKQEVNQREIEAIVEKVSKHIILPENETPTVATIEDIDALVQQQSFFVGAQNGDKVLIYSNKAIVYNPERDVLVNVGPVYIQNNQVNTQPEVVVEEVVEEVVDLEENVETLDVEVRNGSTVQGVAQNLANSLADEDNYNVVRVVNAVTNDYTGTILVNLGEDDVSDLEQSLGVTAVNVMPEGETESSVKVVIIVGNQQ</sequence>
<reference evidence="3 4" key="1">
    <citation type="journal article" date="2016" name="Nat. Commun.">
        <title>Thousands of microbial genomes shed light on interconnected biogeochemical processes in an aquifer system.</title>
        <authorList>
            <person name="Anantharaman K."/>
            <person name="Brown C.T."/>
            <person name="Hug L.A."/>
            <person name="Sharon I."/>
            <person name="Castelle C.J."/>
            <person name="Probst A.J."/>
            <person name="Thomas B.C."/>
            <person name="Singh A."/>
            <person name="Wilkins M.J."/>
            <person name="Karaoz U."/>
            <person name="Brodie E.L."/>
            <person name="Williams K.H."/>
            <person name="Hubbard S.S."/>
            <person name="Banfield J.F."/>
        </authorList>
    </citation>
    <scope>NUCLEOTIDE SEQUENCE [LARGE SCALE GENOMIC DNA]</scope>
</reference>
<evidence type="ECO:0000259" key="2">
    <source>
        <dbReference type="Pfam" id="PF13399"/>
    </source>
</evidence>
<keyword evidence="1" id="KW-1133">Transmembrane helix</keyword>
<evidence type="ECO:0000313" key="4">
    <source>
        <dbReference type="Proteomes" id="UP000177067"/>
    </source>
</evidence>
<evidence type="ECO:0000313" key="3">
    <source>
        <dbReference type="EMBL" id="OGH59786.1"/>
    </source>
</evidence>
<organism evidence="3 4">
    <name type="scientific">Candidatus Magasanikbacteria bacterium RIFCSPHIGHO2_01_FULL_33_34</name>
    <dbReference type="NCBI Taxonomy" id="1798671"/>
    <lineage>
        <taxon>Bacteria</taxon>
        <taxon>Candidatus Magasanikiibacteriota</taxon>
    </lineage>
</organism>
<keyword evidence="1" id="KW-0472">Membrane</keyword>
<protein>
    <recommendedName>
        <fullName evidence="2">LytR/CpsA/Psr regulator C-terminal domain-containing protein</fullName>
    </recommendedName>
</protein>
<evidence type="ECO:0000256" key="1">
    <source>
        <dbReference type="SAM" id="Phobius"/>
    </source>
</evidence>
<gene>
    <name evidence="3" type="ORF">A2725_02095</name>
</gene>
<feature type="domain" description="LytR/CpsA/Psr regulator C-terminal" evidence="2">
    <location>
        <begin position="163"/>
        <end position="248"/>
    </location>
</feature>
<dbReference type="Gene3D" id="3.30.70.2390">
    <property type="match status" value="1"/>
</dbReference>
<feature type="transmembrane region" description="Helical" evidence="1">
    <location>
        <begin position="15"/>
        <end position="36"/>
    </location>
</feature>